<evidence type="ECO:0000313" key="1">
    <source>
        <dbReference type="EMBL" id="MBE7366039.1"/>
    </source>
</evidence>
<proteinExistence type="predicted"/>
<dbReference type="EMBL" id="JADDIV010000001">
    <property type="protein sequence ID" value="MBE7366039.1"/>
    <property type="molecule type" value="Genomic_DNA"/>
</dbReference>
<evidence type="ECO:0000313" key="2">
    <source>
        <dbReference type="Proteomes" id="UP000806285"/>
    </source>
</evidence>
<sequence>MFIDLRTPGLRLPRGRSHGLLQRVRNAFRHAAGEVSHVLVRVRPAPGPRASALRDCTIEVRLHSGEVEVVRERRRRLVGVLARALQRAWELMQRRLGLSLPPSASRRLQAPLHARLLPAPSLPSTGERNDG</sequence>
<name>A0ABR9RXR3_9BURK</name>
<dbReference type="RefSeq" id="WP_193674680.1">
    <property type="nucleotide sequence ID" value="NZ_JADDIV010000001.1"/>
</dbReference>
<organism evidence="1 2">
    <name type="scientific">Ramlibacter pallidus</name>
    <dbReference type="NCBI Taxonomy" id="2780087"/>
    <lineage>
        <taxon>Bacteria</taxon>
        <taxon>Pseudomonadati</taxon>
        <taxon>Pseudomonadota</taxon>
        <taxon>Betaproteobacteria</taxon>
        <taxon>Burkholderiales</taxon>
        <taxon>Comamonadaceae</taxon>
        <taxon>Ramlibacter</taxon>
    </lineage>
</organism>
<accession>A0ABR9RXR3</accession>
<protein>
    <recommendedName>
        <fullName evidence="3">HPF/RaiA family ribosome-associated protein</fullName>
    </recommendedName>
</protein>
<dbReference type="Proteomes" id="UP000806285">
    <property type="component" value="Unassembled WGS sequence"/>
</dbReference>
<reference evidence="1 2" key="1">
    <citation type="submission" date="2020-10" db="EMBL/GenBank/DDBJ databases">
        <title>Ramlibacter sp. HM2 16S ribosomal RNA gene Genome sequencing and assembly.</title>
        <authorList>
            <person name="Kang M."/>
        </authorList>
    </citation>
    <scope>NUCLEOTIDE SEQUENCE [LARGE SCALE GENOMIC DNA]</scope>
    <source>
        <strain evidence="1 2">HM2</strain>
    </source>
</reference>
<comment type="caution">
    <text evidence="1">The sequence shown here is derived from an EMBL/GenBank/DDBJ whole genome shotgun (WGS) entry which is preliminary data.</text>
</comment>
<gene>
    <name evidence="1" type="ORF">IM787_00535</name>
</gene>
<evidence type="ECO:0008006" key="3">
    <source>
        <dbReference type="Google" id="ProtNLM"/>
    </source>
</evidence>
<keyword evidence="2" id="KW-1185">Reference proteome</keyword>